<dbReference type="EMBL" id="CP092332">
    <property type="protein sequence ID" value="WGK94384.1"/>
    <property type="molecule type" value="Genomic_DNA"/>
</dbReference>
<sequence>MKKTILILALILSMSEVNFAQEQNIFTRYKYHLNIINPAYVGVDEQSVLTSSLRRQWTGVPDAPELQNISFSTPLNNNLAIGAAIEHNKTYIENYGFAAIDVSYKLYLSRYKTLYFGIKAGADYYNVNLMGIKTHDLNVDPALQSINSIIPNIGVGFLLKEDMWYASIAIPRILNTTRLKDKEGIVFIIDEMPKMYLGFGHDFFITDDIIIKPSLNWDYIPKSSSVLDFTTMVNYSGLFEFGANYGTDNRYALLTTFTVNDRFVFGYAYEMSTLPTLARAKNTNEILLQYKF</sequence>
<dbReference type="Pfam" id="PF11751">
    <property type="entry name" value="PorP_SprF"/>
    <property type="match status" value="1"/>
</dbReference>
<gene>
    <name evidence="2" type="ORF">MG292_09910</name>
</gene>
<feature type="signal peptide" evidence="1">
    <location>
        <begin position="1"/>
        <end position="20"/>
    </location>
</feature>
<name>A0ABY8N4S5_9FLAO</name>
<keyword evidence="3" id="KW-1185">Reference proteome</keyword>
<evidence type="ECO:0000313" key="2">
    <source>
        <dbReference type="EMBL" id="WGK94384.1"/>
    </source>
</evidence>
<reference evidence="2 3" key="1">
    <citation type="submission" date="2023-06" db="EMBL/GenBank/DDBJ databases">
        <title>Complete Genome Sequence of Flavobacterium keumense K3R-10.</title>
        <authorList>
            <person name="Jeong H."/>
            <person name="Jhang S.Y."/>
            <person name="Kim J.N."/>
        </authorList>
    </citation>
    <scope>NUCLEOTIDE SEQUENCE [LARGE SCALE GENOMIC DNA]</scope>
    <source>
        <strain evidence="2 3">K3R-10</strain>
    </source>
</reference>
<feature type="chain" id="PRO_5047313335" evidence="1">
    <location>
        <begin position="21"/>
        <end position="292"/>
    </location>
</feature>
<proteinExistence type="predicted"/>
<dbReference type="InterPro" id="IPR019861">
    <property type="entry name" value="PorP/SprF_Bacteroidetes"/>
</dbReference>
<dbReference type="NCBIfam" id="TIGR03519">
    <property type="entry name" value="T9SS_PorP_fam"/>
    <property type="match status" value="1"/>
</dbReference>
<accession>A0ABY8N4S5</accession>
<organism evidence="2 3">
    <name type="scientific">Flavobacterium keumense</name>
    <dbReference type="NCBI Taxonomy" id="1306518"/>
    <lineage>
        <taxon>Bacteria</taxon>
        <taxon>Pseudomonadati</taxon>
        <taxon>Bacteroidota</taxon>
        <taxon>Flavobacteriia</taxon>
        <taxon>Flavobacteriales</taxon>
        <taxon>Flavobacteriaceae</taxon>
        <taxon>Flavobacterium</taxon>
    </lineage>
</organism>
<evidence type="ECO:0000313" key="3">
    <source>
        <dbReference type="Proteomes" id="UP001232117"/>
    </source>
</evidence>
<dbReference type="RefSeq" id="WP_264532890.1">
    <property type="nucleotide sequence ID" value="NZ_CP092332.1"/>
</dbReference>
<protein>
    <submittedName>
        <fullName evidence="2">PorP/SprF family type IX secretion system membrane protein</fullName>
    </submittedName>
</protein>
<dbReference type="Proteomes" id="UP001232117">
    <property type="component" value="Chromosome"/>
</dbReference>
<evidence type="ECO:0000256" key="1">
    <source>
        <dbReference type="SAM" id="SignalP"/>
    </source>
</evidence>
<keyword evidence="1" id="KW-0732">Signal</keyword>